<keyword evidence="10 13" id="KW-0807">Transducer</keyword>
<comment type="caution">
    <text evidence="16">The sequence shown here is derived from an EMBL/GenBank/DDBJ whole genome shotgun (WGS) entry which is preliminary data.</text>
</comment>
<dbReference type="Pfam" id="PF00001">
    <property type="entry name" value="7tm_1"/>
    <property type="match status" value="1"/>
</dbReference>
<keyword evidence="3 13" id="KW-0812">Transmembrane</keyword>
<feature type="transmembrane region" description="Helical" evidence="14">
    <location>
        <begin position="71"/>
        <end position="92"/>
    </location>
</feature>
<organism evidence="16 17">
    <name type="scientific">Anabarilius grahami</name>
    <name type="common">Kanglang fish</name>
    <name type="synonym">Barilius grahami</name>
    <dbReference type="NCBI Taxonomy" id="495550"/>
    <lineage>
        <taxon>Eukaryota</taxon>
        <taxon>Metazoa</taxon>
        <taxon>Chordata</taxon>
        <taxon>Craniata</taxon>
        <taxon>Vertebrata</taxon>
        <taxon>Euteleostomi</taxon>
        <taxon>Actinopterygii</taxon>
        <taxon>Neopterygii</taxon>
        <taxon>Teleostei</taxon>
        <taxon>Ostariophysi</taxon>
        <taxon>Cypriniformes</taxon>
        <taxon>Xenocyprididae</taxon>
        <taxon>Xenocypridinae</taxon>
        <taxon>Xenocypridinae incertae sedis</taxon>
        <taxon>Anabarilius</taxon>
    </lineage>
</organism>
<dbReference type="PROSITE" id="PS00237">
    <property type="entry name" value="G_PROTEIN_RECEP_F1_1"/>
    <property type="match status" value="1"/>
</dbReference>
<evidence type="ECO:0000313" key="16">
    <source>
        <dbReference type="EMBL" id="ROK31076.1"/>
    </source>
</evidence>
<proteinExistence type="inferred from homology"/>
<dbReference type="FunFam" id="1.20.1070.10:FF:000150">
    <property type="entry name" value="probable G-protein coupled receptor 34"/>
    <property type="match status" value="1"/>
</dbReference>
<evidence type="ECO:0000256" key="5">
    <source>
        <dbReference type="ARBA" id="ARBA00023040"/>
    </source>
</evidence>
<dbReference type="CDD" id="cd15148">
    <property type="entry name" value="7tmA_GPR34-like"/>
    <property type="match status" value="1"/>
</dbReference>
<evidence type="ECO:0000256" key="11">
    <source>
        <dbReference type="ARBA" id="ARBA00035691"/>
    </source>
</evidence>
<dbReference type="InterPro" id="IPR000276">
    <property type="entry name" value="GPCR_Rhodpsn"/>
</dbReference>
<dbReference type="OrthoDB" id="10005568at2759"/>
<name>A0A3N0XY67_ANAGA</name>
<dbReference type="EMBL" id="RJVU01057277">
    <property type="protein sequence ID" value="ROK31076.1"/>
    <property type="molecule type" value="Genomic_DNA"/>
</dbReference>
<keyword evidence="17" id="KW-1185">Reference proteome</keyword>
<feature type="transmembrane region" description="Helical" evidence="14">
    <location>
        <begin position="252"/>
        <end position="274"/>
    </location>
</feature>
<keyword evidence="7" id="KW-1015">Disulfide bond</keyword>
<reference evidence="16 17" key="1">
    <citation type="submission" date="2018-10" db="EMBL/GenBank/DDBJ databases">
        <title>Genome assembly for a Yunnan-Guizhou Plateau 3E fish, Anabarilius grahami (Regan), and its evolutionary and genetic applications.</title>
        <authorList>
            <person name="Jiang W."/>
        </authorList>
    </citation>
    <scope>NUCLEOTIDE SEQUENCE [LARGE SCALE GENOMIC DNA]</scope>
    <source>
        <strain evidence="16">AG-KIZ</strain>
        <tissue evidence="16">Muscle</tissue>
    </source>
</reference>
<evidence type="ECO:0000256" key="3">
    <source>
        <dbReference type="ARBA" id="ARBA00022692"/>
    </source>
</evidence>
<dbReference type="PRINTS" id="PR01157">
    <property type="entry name" value="P2YPURNOCPTR"/>
</dbReference>
<evidence type="ECO:0000256" key="8">
    <source>
        <dbReference type="ARBA" id="ARBA00023170"/>
    </source>
</evidence>
<comment type="function">
    <text evidence="12">G-protein-coupled receptor of lysophosphatidylserine (LysoPS) that plays different roles in immune response. Acts a damage-sensing receptor that triggers tissue repair upon recognition of dying neutrophils. Mechanistically, apoptotic neutrophils release lysophosphatydilserine that are recognized by type 3 innate lymphoid cells (ILC3s) via GPR34, which activates downstream PI3K-AKT and RAS-ERK signaling pathways leading to STAT3 activation and IL-22 production. Plays an important role in microglial function, controlling morphology and phagocytosis.</text>
</comment>
<evidence type="ECO:0000313" key="17">
    <source>
        <dbReference type="Proteomes" id="UP000281406"/>
    </source>
</evidence>
<dbReference type="PANTHER" id="PTHR24233:SF1">
    <property type="entry name" value="G-PROTEIN COUPLED RECEPTOR 34-RELATED"/>
    <property type="match status" value="1"/>
</dbReference>
<dbReference type="AlphaFoldDB" id="A0A3N0XY67"/>
<feature type="transmembrane region" description="Helical" evidence="14">
    <location>
        <begin position="154"/>
        <end position="176"/>
    </location>
</feature>
<evidence type="ECO:0000256" key="9">
    <source>
        <dbReference type="ARBA" id="ARBA00023180"/>
    </source>
</evidence>
<evidence type="ECO:0000256" key="13">
    <source>
        <dbReference type="RuleBase" id="RU000688"/>
    </source>
</evidence>
<dbReference type="InterPro" id="IPR048057">
    <property type="entry name" value="GPR34_7tmA"/>
</dbReference>
<dbReference type="PROSITE" id="PS50262">
    <property type="entry name" value="G_PROTEIN_RECEP_F1_2"/>
    <property type="match status" value="1"/>
</dbReference>
<evidence type="ECO:0000256" key="7">
    <source>
        <dbReference type="ARBA" id="ARBA00023157"/>
    </source>
</evidence>
<dbReference type="GO" id="GO:0005886">
    <property type="term" value="C:plasma membrane"/>
    <property type="evidence" value="ECO:0007669"/>
    <property type="project" value="UniProtKB-SubCell"/>
</dbReference>
<comment type="similarity">
    <text evidence="13">Belongs to the G-protein coupled receptor 1 family.</text>
</comment>
<feature type="transmembrane region" description="Helical" evidence="14">
    <location>
        <begin position="112"/>
        <end position="133"/>
    </location>
</feature>
<comment type="subcellular location">
    <subcellularLocation>
        <location evidence="1">Cell membrane</location>
        <topology evidence="1">Multi-pass membrane protein</topology>
    </subcellularLocation>
</comment>
<keyword evidence="2" id="KW-1003">Cell membrane</keyword>
<dbReference type="SUPFAM" id="SSF81321">
    <property type="entry name" value="Family A G protein-coupled receptor-like"/>
    <property type="match status" value="1"/>
</dbReference>
<feature type="transmembrane region" description="Helical" evidence="14">
    <location>
        <begin position="200"/>
        <end position="221"/>
    </location>
</feature>
<evidence type="ECO:0000256" key="4">
    <source>
        <dbReference type="ARBA" id="ARBA00022989"/>
    </source>
</evidence>
<dbReference type="Gene3D" id="1.20.1070.10">
    <property type="entry name" value="Rhodopsin 7-helix transmembrane proteins"/>
    <property type="match status" value="1"/>
</dbReference>
<dbReference type="PRINTS" id="PR00237">
    <property type="entry name" value="GPCRRHODOPSN"/>
</dbReference>
<evidence type="ECO:0000256" key="14">
    <source>
        <dbReference type="SAM" id="Phobius"/>
    </source>
</evidence>
<keyword evidence="8 13" id="KW-0675">Receptor</keyword>
<evidence type="ECO:0000259" key="15">
    <source>
        <dbReference type="PROSITE" id="PS50262"/>
    </source>
</evidence>
<feature type="transmembrane region" description="Helical" evidence="14">
    <location>
        <begin position="37"/>
        <end position="59"/>
    </location>
</feature>
<evidence type="ECO:0000256" key="12">
    <source>
        <dbReference type="ARBA" id="ARBA00045234"/>
    </source>
</evidence>
<keyword evidence="4 14" id="KW-1133">Transmembrane helix</keyword>
<evidence type="ECO:0000256" key="2">
    <source>
        <dbReference type="ARBA" id="ARBA00022475"/>
    </source>
</evidence>
<keyword evidence="6 14" id="KW-0472">Membrane</keyword>
<accession>A0A3N0XY67</accession>
<keyword evidence="9" id="KW-0325">Glycoprotein</keyword>
<protein>
    <recommendedName>
        <fullName evidence="11">Probable G-protein coupled receptor 34</fullName>
    </recommendedName>
</protein>
<feature type="transmembrane region" description="Helical" evidence="14">
    <location>
        <begin position="294"/>
        <end position="313"/>
    </location>
</feature>
<dbReference type="InterPro" id="IPR017452">
    <property type="entry name" value="GPCR_Rhodpsn_7TM"/>
</dbReference>
<dbReference type="Proteomes" id="UP000281406">
    <property type="component" value="Unassembled WGS sequence"/>
</dbReference>
<gene>
    <name evidence="16" type="ORF">DPX16_4027</name>
</gene>
<feature type="domain" description="G-protein coupled receptors family 1 profile" evidence="15">
    <location>
        <begin position="50"/>
        <end position="310"/>
    </location>
</feature>
<dbReference type="PANTHER" id="PTHR24233">
    <property type="entry name" value="P2Y PURINOCEPTOR-RELATED G-PROTEIN COUPLED RECEPTOR"/>
    <property type="match status" value="1"/>
</dbReference>
<evidence type="ECO:0000256" key="1">
    <source>
        <dbReference type="ARBA" id="ARBA00004651"/>
    </source>
</evidence>
<evidence type="ECO:0000256" key="6">
    <source>
        <dbReference type="ARBA" id="ARBA00023136"/>
    </source>
</evidence>
<keyword evidence="5 13" id="KW-0297">G-protein coupled receptor</keyword>
<sequence length="401" mass="44813">MSNTVWPTNHFTNHTAATQMPNRSCPLEDESLRLPLAVLYSLIFLFGLAGNLLALWVFLFLHSRRNSVRVFLINVAVADLVLVSCLPFRVLYHSRGNVWSLGPRMCKVVGNLFYMNMYVSITLLGLISLDRYLKIIGVRGSQRGCGPSWLRGSRWSLVTCGLLWSCSLVMVVPMIALTEGNEEDGKCFHYKQRKHAQGKAFFNLVMVGVFWTVFVVLLVSYGQIARRLLQASRDKPDLPNASRYARTAKKSFVVPLLFTICFVPYHAFRGVYVASQLSDVSCETQRLMDRTNEAMLLLSALNSCLDPVMYFMLSGSVRKATIRALSQLFHLHHEPASTNSSTTEFRRASLSHASTAAVLATPRGSLGLITTLRPKPACLNTDGDPCPRTACPIKLIEQHHV</sequence>
<evidence type="ECO:0000256" key="10">
    <source>
        <dbReference type="ARBA" id="ARBA00023224"/>
    </source>
</evidence>
<dbReference type="GO" id="GO:0045028">
    <property type="term" value="F:G protein-coupled purinergic nucleotide receptor activity"/>
    <property type="evidence" value="ECO:0007669"/>
    <property type="project" value="TreeGrafter"/>
</dbReference>